<dbReference type="GO" id="GO:0000028">
    <property type="term" value="P:ribosomal small subunit assembly"/>
    <property type="evidence" value="ECO:0007669"/>
    <property type="project" value="TreeGrafter"/>
</dbReference>
<comment type="function">
    <text evidence="3">Required for maturation of 30S ribosomal subunits.</text>
</comment>
<keyword evidence="1 3" id="KW-0963">Cytoplasm</keyword>
<dbReference type="GO" id="GO:0005829">
    <property type="term" value="C:cytosol"/>
    <property type="evidence" value="ECO:0007669"/>
    <property type="project" value="TreeGrafter"/>
</dbReference>
<feature type="region of interest" description="Disordered" evidence="4">
    <location>
        <begin position="188"/>
        <end position="209"/>
    </location>
</feature>
<dbReference type="EMBL" id="LN483070">
    <property type="protein sequence ID" value="CEA07646.1"/>
    <property type="molecule type" value="Genomic_DNA"/>
</dbReference>
<dbReference type="CDD" id="cd01734">
    <property type="entry name" value="YlxS_C"/>
    <property type="match status" value="1"/>
</dbReference>
<accession>A0A078MS62</accession>
<dbReference type="HAMAP" id="MF_01077">
    <property type="entry name" value="RimP"/>
    <property type="match status" value="1"/>
</dbReference>
<sequence>MAVRPGHGKDTTSNYRRNAVNAEVSAERQRLRDYLAPVAQEQGLFLEDVEIRIAGAHRTVHVIIDLPEDVPGNISLDRVSEAAKVLSDAMDNDPADDGRPYNLEVSSPGLSRPLTERRHWKRNLGRKVRVDLLKGEDLTGRVTEVGEEGITLIPELPAKKGMTPKQGDPVQLAFVDIRRGKVEVEFTHLDDEPLDDDAGDDNDTTAEEA</sequence>
<evidence type="ECO:0000259" key="5">
    <source>
        <dbReference type="Pfam" id="PF02576"/>
    </source>
</evidence>
<evidence type="ECO:0000256" key="1">
    <source>
        <dbReference type="ARBA" id="ARBA00022490"/>
    </source>
</evidence>
<dbReference type="PANTHER" id="PTHR33867">
    <property type="entry name" value="RIBOSOME MATURATION FACTOR RIMP"/>
    <property type="match status" value="1"/>
</dbReference>
<reference evidence="7" key="1">
    <citation type="submission" date="2014-07" db="EMBL/GenBank/DDBJ databases">
        <authorList>
            <person name="Urmite Genomes Urmite Genomes"/>
        </authorList>
    </citation>
    <scope>NUCLEOTIDE SEQUENCE</scope>
    <source>
        <strain evidence="7">11W110_air</strain>
    </source>
</reference>
<dbReference type="InterPro" id="IPR028998">
    <property type="entry name" value="RimP_C"/>
</dbReference>
<evidence type="ECO:0000256" key="4">
    <source>
        <dbReference type="SAM" id="MobiDB-lite"/>
    </source>
</evidence>
<feature type="domain" description="Ribosome maturation factor RimP N-terminal" evidence="5">
    <location>
        <begin position="35"/>
        <end position="110"/>
    </location>
</feature>
<dbReference type="InterPro" id="IPR035956">
    <property type="entry name" value="RimP_N_sf"/>
</dbReference>
<evidence type="ECO:0000256" key="2">
    <source>
        <dbReference type="ARBA" id="ARBA00022517"/>
    </source>
</evidence>
<evidence type="ECO:0000259" key="6">
    <source>
        <dbReference type="Pfam" id="PF17384"/>
    </source>
</evidence>
<name>A0A078MS62_9MICC</name>
<gene>
    <name evidence="3 7" type="primary">rimP</name>
    <name evidence="7" type="ORF">BN1051_00966</name>
</gene>
<feature type="compositionally biased region" description="Acidic residues" evidence="4">
    <location>
        <begin position="192"/>
        <end position="209"/>
    </location>
</feature>
<dbReference type="Pfam" id="PF17384">
    <property type="entry name" value="DUF150_C"/>
    <property type="match status" value="1"/>
</dbReference>
<feature type="region of interest" description="Disordered" evidence="4">
    <location>
        <begin position="1"/>
        <end position="20"/>
    </location>
</feature>
<keyword evidence="2 3" id="KW-0690">Ribosome biogenesis</keyword>
<protein>
    <recommendedName>
        <fullName evidence="3">Ribosome maturation factor RimP</fullName>
    </recommendedName>
</protein>
<organism evidence="7">
    <name type="scientific">Arthrobacter saudimassiliensis</name>
    <dbReference type="NCBI Taxonomy" id="1461584"/>
    <lineage>
        <taxon>Bacteria</taxon>
        <taxon>Bacillati</taxon>
        <taxon>Actinomycetota</taxon>
        <taxon>Actinomycetes</taxon>
        <taxon>Micrococcales</taxon>
        <taxon>Micrococcaceae</taxon>
        <taxon>Arthrobacter</taxon>
    </lineage>
</organism>
<dbReference type="PATRIC" id="fig|1461584.3.peg.958"/>
<evidence type="ECO:0000313" key="7">
    <source>
        <dbReference type="EMBL" id="CEA07646.1"/>
    </source>
</evidence>
<comment type="similarity">
    <text evidence="3">Belongs to the RimP family.</text>
</comment>
<evidence type="ECO:0000256" key="3">
    <source>
        <dbReference type="HAMAP-Rule" id="MF_01077"/>
    </source>
</evidence>
<dbReference type="AlphaFoldDB" id="A0A078MS62"/>
<dbReference type="GO" id="GO:0006412">
    <property type="term" value="P:translation"/>
    <property type="evidence" value="ECO:0007669"/>
    <property type="project" value="TreeGrafter"/>
</dbReference>
<dbReference type="SUPFAM" id="SSF75420">
    <property type="entry name" value="YhbC-like, N-terminal domain"/>
    <property type="match status" value="1"/>
</dbReference>
<dbReference type="PANTHER" id="PTHR33867:SF1">
    <property type="entry name" value="RIBOSOME MATURATION FACTOR RIMP"/>
    <property type="match status" value="1"/>
</dbReference>
<comment type="subcellular location">
    <subcellularLocation>
        <location evidence="3">Cytoplasm</location>
    </subcellularLocation>
</comment>
<dbReference type="InterPro" id="IPR028989">
    <property type="entry name" value="RimP_N"/>
</dbReference>
<dbReference type="Gene3D" id="3.30.300.70">
    <property type="entry name" value="RimP-like superfamily, N-terminal"/>
    <property type="match status" value="1"/>
</dbReference>
<proteinExistence type="inferred from homology"/>
<dbReference type="Pfam" id="PF02576">
    <property type="entry name" value="RimP_N"/>
    <property type="match status" value="1"/>
</dbReference>
<feature type="domain" description="Ribosome maturation factor RimP C-terminal" evidence="6">
    <location>
        <begin position="114"/>
        <end position="186"/>
    </location>
</feature>
<dbReference type="InterPro" id="IPR003728">
    <property type="entry name" value="Ribosome_maturation_RimP"/>
</dbReference>